<dbReference type="Pfam" id="PF00595">
    <property type="entry name" value="PDZ"/>
    <property type="match status" value="2"/>
</dbReference>
<dbReference type="SUPFAM" id="SSF50156">
    <property type="entry name" value="PDZ domain-like"/>
    <property type="match status" value="2"/>
</dbReference>
<protein>
    <submittedName>
        <fullName evidence="2">(spotted green pufferfish) hypothetical protein</fullName>
    </submittedName>
</protein>
<evidence type="ECO:0000259" key="1">
    <source>
        <dbReference type="PROSITE" id="PS50106"/>
    </source>
</evidence>
<feature type="domain" description="PDZ" evidence="1">
    <location>
        <begin position="77"/>
        <end position="148"/>
    </location>
</feature>
<reference evidence="2" key="1">
    <citation type="journal article" date="2004" name="Nature">
        <title>Genome duplication in the teleost fish Tetraodon nigroviridis reveals the early vertebrate proto-karyotype.</title>
        <authorList>
            <person name="Jaillon O."/>
            <person name="Aury J.-M."/>
            <person name="Brunet F."/>
            <person name="Petit J.-L."/>
            <person name="Stange-Thomann N."/>
            <person name="Mauceli E."/>
            <person name="Bouneau L."/>
            <person name="Fischer C."/>
            <person name="Ozouf-Costaz C."/>
            <person name="Bernot A."/>
            <person name="Nicaud S."/>
            <person name="Jaffe D."/>
            <person name="Fisher S."/>
            <person name="Lutfalla G."/>
            <person name="Dossat C."/>
            <person name="Segurens B."/>
            <person name="Dasilva C."/>
            <person name="Salanoubat M."/>
            <person name="Levy M."/>
            <person name="Boudet N."/>
            <person name="Castellano S."/>
            <person name="Anthouard V."/>
            <person name="Jubin C."/>
            <person name="Castelli V."/>
            <person name="Katinka M."/>
            <person name="Vacherie B."/>
            <person name="Biemont C."/>
            <person name="Skalli Z."/>
            <person name="Cattolico L."/>
            <person name="Poulain J."/>
            <person name="De Berardinis V."/>
            <person name="Cruaud C."/>
            <person name="Duprat S."/>
            <person name="Brottier P."/>
            <person name="Coutanceau J.-P."/>
            <person name="Gouzy J."/>
            <person name="Parra G."/>
            <person name="Lardier G."/>
            <person name="Chapple C."/>
            <person name="McKernan K.J."/>
            <person name="McEwan P."/>
            <person name="Bosak S."/>
            <person name="Kellis M."/>
            <person name="Volff J.-N."/>
            <person name="Guigo R."/>
            <person name="Zody M.C."/>
            <person name="Mesirov J."/>
            <person name="Lindblad-Toh K."/>
            <person name="Birren B."/>
            <person name="Nusbaum C."/>
            <person name="Kahn D."/>
            <person name="Robinson-Rechavi M."/>
            <person name="Laudet V."/>
            <person name="Schachter V."/>
            <person name="Quetier F."/>
            <person name="Saurin W."/>
            <person name="Scarpelli C."/>
            <person name="Wincker P."/>
            <person name="Lander E.S."/>
            <person name="Weissenbach J."/>
            <person name="Roest Crollius H."/>
        </authorList>
    </citation>
    <scope>NUCLEOTIDE SEQUENCE [LARGE SCALE GENOMIC DNA]</scope>
</reference>
<dbReference type="GO" id="GO:0005125">
    <property type="term" value="F:cytokine activity"/>
    <property type="evidence" value="ECO:0007669"/>
    <property type="project" value="InterPro"/>
</dbReference>
<dbReference type="InterPro" id="IPR036034">
    <property type="entry name" value="PDZ_sf"/>
</dbReference>
<dbReference type="Gene3D" id="2.30.42.10">
    <property type="match status" value="2"/>
</dbReference>
<dbReference type="FunFam" id="2.30.42.10:FF:000122">
    <property type="entry name" value="Pro-interleukin-16"/>
    <property type="match status" value="1"/>
</dbReference>
<name>Q4RIA2_TETNG</name>
<dbReference type="PANTHER" id="PTHR48484:SF1">
    <property type="entry name" value="DENTIN SIALOPHOSPHOPROTEIN"/>
    <property type="match status" value="1"/>
</dbReference>
<dbReference type="PANTHER" id="PTHR48484">
    <property type="entry name" value="PRO-INTERLEUKIN-16"/>
    <property type="match status" value="1"/>
</dbReference>
<dbReference type="EMBL" id="CAAE01015044">
    <property type="protein sequence ID" value="CAG11880.1"/>
    <property type="molecule type" value="Genomic_DNA"/>
</dbReference>
<organism evidence="2">
    <name type="scientific">Tetraodon nigroviridis</name>
    <name type="common">Spotted green pufferfish</name>
    <name type="synonym">Chelonodon nigroviridis</name>
    <dbReference type="NCBI Taxonomy" id="99883"/>
    <lineage>
        <taxon>Eukaryota</taxon>
        <taxon>Metazoa</taxon>
        <taxon>Chordata</taxon>
        <taxon>Craniata</taxon>
        <taxon>Vertebrata</taxon>
        <taxon>Euteleostomi</taxon>
        <taxon>Actinopterygii</taxon>
        <taxon>Neopterygii</taxon>
        <taxon>Teleostei</taxon>
        <taxon>Neoteleostei</taxon>
        <taxon>Acanthomorphata</taxon>
        <taxon>Eupercaria</taxon>
        <taxon>Tetraodontiformes</taxon>
        <taxon>Tetradontoidea</taxon>
        <taxon>Tetraodontidae</taxon>
        <taxon>Tetraodon</taxon>
    </lineage>
</organism>
<dbReference type="InterPro" id="IPR055287">
    <property type="entry name" value="IL-16-like"/>
</dbReference>
<dbReference type="GO" id="GO:0050930">
    <property type="term" value="P:induction of positive chemotaxis"/>
    <property type="evidence" value="ECO:0007669"/>
    <property type="project" value="InterPro"/>
</dbReference>
<feature type="non-terminal residue" evidence="2">
    <location>
        <position position="1"/>
    </location>
</feature>
<feature type="non-terminal residue" evidence="2">
    <location>
        <position position="278"/>
    </location>
</feature>
<sequence>LSFSLSDLCNFAGVDCESENDDDNDWQANTRRSASLSSDMSAFSCVSVLPSEELDKLLEDVRSLGDSNLQDYNAVQVVVLHKEVGMGLGFSVAGGVDQNKPVTVHRVFPSGIAAQEGSIQEGDTVLSINGTSLCGCAHWEALRVLRRARIRNLGVVVLRRGEVSNVSKIRTETSSSGPTQARVTEKDAAFAGQRVCVRLEKKGRDLGFSLEGGVGSSLENRPITVQRIFQSGPAGQVFPGDEILEINGVSTAGMRRIEAWNLIRKLPAGPADLFLRRL</sequence>
<dbReference type="CDD" id="cd06762">
    <property type="entry name" value="PDZ6_PDZD2-PDZ3_hPro-IL-16-like"/>
    <property type="match status" value="1"/>
</dbReference>
<accession>Q4RIA2</accession>
<comment type="caution">
    <text evidence="2">The sequence shown here is derived from an EMBL/GenBank/DDBJ whole genome shotgun (WGS) entry which is preliminary data.</text>
</comment>
<proteinExistence type="predicted"/>
<dbReference type="SMART" id="SM00228">
    <property type="entry name" value="PDZ"/>
    <property type="match status" value="2"/>
</dbReference>
<dbReference type="KEGG" id="tng:GSTEN00033972G001"/>
<dbReference type="GO" id="GO:0042609">
    <property type="term" value="F:CD4 receptor binding"/>
    <property type="evidence" value="ECO:0007669"/>
    <property type="project" value="TreeGrafter"/>
</dbReference>
<dbReference type="OrthoDB" id="42382at2759"/>
<dbReference type="PROSITE" id="PS50106">
    <property type="entry name" value="PDZ"/>
    <property type="match status" value="2"/>
</dbReference>
<dbReference type="InterPro" id="IPR001478">
    <property type="entry name" value="PDZ"/>
</dbReference>
<gene>
    <name evidence="2" type="ORF">GSTENG00033972001</name>
</gene>
<evidence type="ECO:0000313" key="2">
    <source>
        <dbReference type="EMBL" id="CAG11880.1"/>
    </source>
</evidence>
<dbReference type="GO" id="GO:0030595">
    <property type="term" value="P:leukocyte chemotaxis"/>
    <property type="evidence" value="ECO:0007669"/>
    <property type="project" value="TreeGrafter"/>
</dbReference>
<dbReference type="AlphaFoldDB" id="Q4RIA2"/>
<reference evidence="2" key="2">
    <citation type="submission" date="2004-02" db="EMBL/GenBank/DDBJ databases">
        <authorList>
            <consortium name="Genoscope"/>
            <consortium name="Whitehead Institute Centre for Genome Research"/>
        </authorList>
    </citation>
    <scope>NUCLEOTIDE SEQUENCE</scope>
</reference>
<feature type="domain" description="PDZ" evidence="1">
    <location>
        <begin position="194"/>
        <end position="265"/>
    </location>
</feature>